<name>A0AAD9N361_9ANNE</name>
<dbReference type="AlphaFoldDB" id="A0AAD9N361"/>
<keyword evidence="2" id="KW-1185">Reference proteome</keyword>
<reference evidence="1" key="1">
    <citation type="journal article" date="2023" name="Mol. Biol. Evol.">
        <title>Third-Generation Sequencing Reveals the Adaptive Role of the Epigenome in Three Deep-Sea Polychaetes.</title>
        <authorList>
            <person name="Perez M."/>
            <person name="Aroh O."/>
            <person name="Sun Y."/>
            <person name="Lan Y."/>
            <person name="Juniper S.K."/>
            <person name="Young C.R."/>
            <person name="Angers B."/>
            <person name="Qian P.Y."/>
        </authorList>
    </citation>
    <scope>NUCLEOTIDE SEQUENCE</scope>
    <source>
        <strain evidence="1">P08H-3</strain>
    </source>
</reference>
<feature type="non-terminal residue" evidence="1">
    <location>
        <position position="96"/>
    </location>
</feature>
<protein>
    <submittedName>
        <fullName evidence="1">Uncharacterized protein</fullName>
    </submittedName>
</protein>
<sequence>ECKSHGQLDIAALSKLFRKTFIIYKEPWKLPVAINEGCFNKVDKIYICSMSKAIVYEILYKDVFGMESPVETSNEMINTRPNRLKADVTVSTSPIK</sequence>
<accession>A0AAD9N361</accession>
<dbReference type="Proteomes" id="UP001208570">
    <property type="component" value="Unassembled WGS sequence"/>
</dbReference>
<organism evidence="1 2">
    <name type="scientific">Paralvinella palmiformis</name>
    <dbReference type="NCBI Taxonomy" id="53620"/>
    <lineage>
        <taxon>Eukaryota</taxon>
        <taxon>Metazoa</taxon>
        <taxon>Spiralia</taxon>
        <taxon>Lophotrochozoa</taxon>
        <taxon>Annelida</taxon>
        <taxon>Polychaeta</taxon>
        <taxon>Sedentaria</taxon>
        <taxon>Canalipalpata</taxon>
        <taxon>Terebellida</taxon>
        <taxon>Terebelliformia</taxon>
        <taxon>Alvinellidae</taxon>
        <taxon>Paralvinella</taxon>
    </lineage>
</organism>
<evidence type="ECO:0000313" key="2">
    <source>
        <dbReference type="Proteomes" id="UP001208570"/>
    </source>
</evidence>
<proteinExistence type="predicted"/>
<evidence type="ECO:0000313" key="1">
    <source>
        <dbReference type="EMBL" id="KAK2153311.1"/>
    </source>
</evidence>
<gene>
    <name evidence="1" type="ORF">LSH36_301g03044</name>
</gene>
<dbReference type="EMBL" id="JAODUP010000301">
    <property type="protein sequence ID" value="KAK2153311.1"/>
    <property type="molecule type" value="Genomic_DNA"/>
</dbReference>
<comment type="caution">
    <text evidence="1">The sequence shown here is derived from an EMBL/GenBank/DDBJ whole genome shotgun (WGS) entry which is preliminary data.</text>
</comment>